<evidence type="ECO:0000256" key="11">
    <source>
        <dbReference type="ARBA" id="ARBA00023136"/>
    </source>
</evidence>
<feature type="region of interest" description="Disordered" evidence="14">
    <location>
        <begin position="75"/>
        <end position="95"/>
    </location>
</feature>
<comment type="cofactor">
    <cofactor evidence="1 12">
        <name>heme</name>
        <dbReference type="ChEBI" id="CHEBI:30413"/>
    </cofactor>
</comment>
<accession>A0AAV0NKU6</accession>
<keyword evidence="9 12" id="KW-0408">Iron</keyword>
<dbReference type="PRINTS" id="PR00385">
    <property type="entry name" value="P450"/>
</dbReference>
<evidence type="ECO:0000256" key="1">
    <source>
        <dbReference type="ARBA" id="ARBA00001971"/>
    </source>
</evidence>
<keyword evidence="8 13" id="KW-0560">Oxidoreductase</keyword>
<feature type="binding site" description="axial binding residue" evidence="12">
    <location>
        <position position="498"/>
    </location>
    <ligand>
        <name>heme</name>
        <dbReference type="ChEBI" id="CHEBI:30413"/>
    </ligand>
    <ligandPart>
        <name>Fe</name>
        <dbReference type="ChEBI" id="CHEBI:18248"/>
    </ligandPart>
</feature>
<gene>
    <name evidence="15" type="ORF">LITE_LOCUS33887</name>
</gene>
<evidence type="ECO:0008006" key="17">
    <source>
        <dbReference type="Google" id="ProtNLM"/>
    </source>
</evidence>
<dbReference type="PROSITE" id="PS00086">
    <property type="entry name" value="CYTOCHROME_P450"/>
    <property type="match status" value="1"/>
</dbReference>
<dbReference type="PRINTS" id="PR00463">
    <property type="entry name" value="EP450I"/>
</dbReference>
<dbReference type="AlphaFoldDB" id="A0AAV0NKU6"/>
<organism evidence="15 16">
    <name type="scientific">Linum tenue</name>
    <dbReference type="NCBI Taxonomy" id="586396"/>
    <lineage>
        <taxon>Eukaryota</taxon>
        <taxon>Viridiplantae</taxon>
        <taxon>Streptophyta</taxon>
        <taxon>Embryophyta</taxon>
        <taxon>Tracheophyta</taxon>
        <taxon>Spermatophyta</taxon>
        <taxon>Magnoliopsida</taxon>
        <taxon>eudicotyledons</taxon>
        <taxon>Gunneridae</taxon>
        <taxon>Pentapetalae</taxon>
        <taxon>rosids</taxon>
        <taxon>fabids</taxon>
        <taxon>Malpighiales</taxon>
        <taxon>Linaceae</taxon>
        <taxon>Linum</taxon>
    </lineage>
</organism>
<evidence type="ECO:0000256" key="7">
    <source>
        <dbReference type="ARBA" id="ARBA00022989"/>
    </source>
</evidence>
<dbReference type="FunFam" id="1.10.630.10:FF:000043">
    <property type="entry name" value="Cytochrome P450 99A2"/>
    <property type="match status" value="1"/>
</dbReference>
<keyword evidence="11" id="KW-0472">Membrane</keyword>
<feature type="compositionally biased region" description="Polar residues" evidence="14">
    <location>
        <begin position="75"/>
        <end position="90"/>
    </location>
</feature>
<dbReference type="GO" id="GO:0005506">
    <property type="term" value="F:iron ion binding"/>
    <property type="evidence" value="ECO:0007669"/>
    <property type="project" value="InterPro"/>
</dbReference>
<evidence type="ECO:0000256" key="13">
    <source>
        <dbReference type="RuleBase" id="RU000461"/>
    </source>
</evidence>
<dbReference type="InterPro" id="IPR001128">
    <property type="entry name" value="Cyt_P450"/>
</dbReference>
<keyword evidence="16" id="KW-1185">Reference proteome</keyword>
<evidence type="ECO:0000256" key="2">
    <source>
        <dbReference type="ARBA" id="ARBA00004370"/>
    </source>
</evidence>
<dbReference type="SUPFAM" id="SSF48264">
    <property type="entry name" value="Cytochrome P450"/>
    <property type="match status" value="1"/>
</dbReference>
<sequence>MRSQSRPSSQHNTFPTVSVSNFPCFSSSPPPLPTKLMASLTFTPIRTTFTGGNNPPPSPSLPLRLHRFPARISCQKTHSSESQHNTTKTHQLPPGPPKLPLIGNLHNLIGALPHQALRNLAAEYGPLIHLQLGEISAAVVSTPAMAQEIMKTHDLNFADRPRLLASEIATWGSQDIAFSPHGEYWKQMKRISLTELLGPRKTQSFRGIRETEVSDMIASVRNSVGKPVNLTEKVLSLTNTITCKTAFGYQCMDQEEFVGLMNGAVRAAAGFNIADLYPSLGFLQGITGMKSELLRIRNGLDRIFDRIIKQHEEKRAKGEVDLDDEDLMDVLLRLQGSGGFKCPITSTNIKAVLVDLFIAGTDTSSTTVEWAMSEMVKNPRVMKKAQAEVREAMKGKSVVTEADIQNLPYLSAVIKETFRLHPPAPLLLPRESKANCVVAGYEIPKKTKVIVNAWAIGRDPGTWKDPEAFVPERFDGSEIDFKGMHFELIPFGAGRRICPGIAFGMANVELPVAQLLYYFNWELPEGLAVEDFDMEESFAATMGRKNALYLIPREFNVPDGQPAVNGSSSEMLAAAAN</sequence>
<dbReference type="InterPro" id="IPR036396">
    <property type="entry name" value="Cyt_P450_sf"/>
</dbReference>
<evidence type="ECO:0000256" key="4">
    <source>
        <dbReference type="ARBA" id="ARBA00022617"/>
    </source>
</evidence>
<proteinExistence type="inferred from homology"/>
<evidence type="ECO:0000313" key="15">
    <source>
        <dbReference type="EMBL" id="CAI0459200.1"/>
    </source>
</evidence>
<comment type="subcellular location">
    <subcellularLocation>
        <location evidence="2">Membrane</location>
    </subcellularLocation>
</comment>
<evidence type="ECO:0000256" key="6">
    <source>
        <dbReference type="ARBA" id="ARBA00022723"/>
    </source>
</evidence>
<keyword evidence="4 12" id="KW-0349">Heme</keyword>
<dbReference type="Pfam" id="PF00067">
    <property type="entry name" value="p450"/>
    <property type="match status" value="1"/>
</dbReference>
<keyword evidence="7" id="KW-1133">Transmembrane helix</keyword>
<evidence type="ECO:0000256" key="8">
    <source>
        <dbReference type="ARBA" id="ARBA00023002"/>
    </source>
</evidence>
<name>A0AAV0NKU6_9ROSI</name>
<keyword evidence="6 12" id="KW-0479">Metal-binding</keyword>
<evidence type="ECO:0000313" key="16">
    <source>
        <dbReference type="Proteomes" id="UP001154282"/>
    </source>
</evidence>
<evidence type="ECO:0000256" key="5">
    <source>
        <dbReference type="ARBA" id="ARBA00022692"/>
    </source>
</evidence>
<evidence type="ECO:0000256" key="10">
    <source>
        <dbReference type="ARBA" id="ARBA00023033"/>
    </source>
</evidence>
<dbReference type="PANTHER" id="PTHR47955">
    <property type="entry name" value="CYTOCHROME P450 FAMILY 71 PROTEIN"/>
    <property type="match status" value="1"/>
</dbReference>
<dbReference type="GO" id="GO:0016705">
    <property type="term" value="F:oxidoreductase activity, acting on paired donors, with incorporation or reduction of molecular oxygen"/>
    <property type="evidence" value="ECO:0007669"/>
    <property type="project" value="InterPro"/>
</dbReference>
<dbReference type="Gene3D" id="1.10.630.10">
    <property type="entry name" value="Cytochrome P450"/>
    <property type="match status" value="1"/>
</dbReference>
<dbReference type="CDD" id="cd11072">
    <property type="entry name" value="CYP71-like"/>
    <property type="match status" value="1"/>
</dbReference>
<keyword evidence="10 13" id="KW-0503">Monooxygenase</keyword>
<evidence type="ECO:0000256" key="9">
    <source>
        <dbReference type="ARBA" id="ARBA00023004"/>
    </source>
</evidence>
<dbReference type="InterPro" id="IPR017972">
    <property type="entry name" value="Cyt_P450_CS"/>
</dbReference>
<comment type="similarity">
    <text evidence="3 13">Belongs to the cytochrome P450 family.</text>
</comment>
<protein>
    <recommendedName>
        <fullName evidence="17">Cytochrome P450</fullName>
    </recommendedName>
</protein>
<dbReference type="GO" id="GO:0016020">
    <property type="term" value="C:membrane"/>
    <property type="evidence" value="ECO:0007669"/>
    <property type="project" value="UniProtKB-SubCell"/>
</dbReference>
<comment type="caution">
    <text evidence="15">The sequence shown here is derived from an EMBL/GenBank/DDBJ whole genome shotgun (WGS) entry which is preliminary data.</text>
</comment>
<dbReference type="Proteomes" id="UP001154282">
    <property type="component" value="Unassembled WGS sequence"/>
</dbReference>
<evidence type="ECO:0000256" key="14">
    <source>
        <dbReference type="SAM" id="MobiDB-lite"/>
    </source>
</evidence>
<keyword evidence="5" id="KW-0812">Transmembrane</keyword>
<dbReference type="InterPro" id="IPR002401">
    <property type="entry name" value="Cyt_P450_E_grp-I"/>
</dbReference>
<dbReference type="PANTHER" id="PTHR47955:SF9">
    <property type="entry name" value="PREMNASPIRODIENE OXYGENASE-LIKE"/>
    <property type="match status" value="1"/>
</dbReference>
<evidence type="ECO:0000256" key="12">
    <source>
        <dbReference type="PIRSR" id="PIRSR602401-1"/>
    </source>
</evidence>
<dbReference type="GO" id="GO:0020037">
    <property type="term" value="F:heme binding"/>
    <property type="evidence" value="ECO:0007669"/>
    <property type="project" value="InterPro"/>
</dbReference>
<dbReference type="GO" id="GO:0004497">
    <property type="term" value="F:monooxygenase activity"/>
    <property type="evidence" value="ECO:0007669"/>
    <property type="project" value="UniProtKB-KW"/>
</dbReference>
<dbReference type="EMBL" id="CAMGYJ010000008">
    <property type="protein sequence ID" value="CAI0459200.1"/>
    <property type="molecule type" value="Genomic_DNA"/>
</dbReference>
<evidence type="ECO:0000256" key="3">
    <source>
        <dbReference type="ARBA" id="ARBA00010617"/>
    </source>
</evidence>
<reference evidence="15" key="1">
    <citation type="submission" date="2022-08" db="EMBL/GenBank/DDBJ databases">
        <authorList>
            <person name="Gutierrez-Valencia J."/>
        </authorList>
    </citation>
    <scope>NUCLEOTIDE SEQUENCE</scope>
</reference>